<evidence type="ECO:0000313" key="2">
    <source>
        <dbReference type="Proteomes" id="UP000305874"/>
    </source>
</evidence>
<accession>A0A5S3Z500</accession>
<dbReference type="SUPFAM" id="SSF52540">
    <property type="entry name" value="P-loop containing nucleoside triphosphate hydrolases"/>
    <property type="match status" value="1"/>
</dbReference>
<protein>
    <recommendedName>
        <fullName evidence="3">Recombinase RecA</fullName>
    </recommendedName>
</protein>
<comment type="caution">
    <text evidence="1">The sequence shown here is derived from an EMBL/GenBank/DDBJ whole genome shotgun (WGS) entry which is preliminary data.</text>
</comment>
<dbReference type="Proteomes" id="UP000305874">
    <property type="component" value="Unassembled WGS sequence"/>
</dbReference>
<dbReference type="AlphaFoldDB" id="A0A5S3Z500"/>
<reference evidence="2" key="2">
    <citation type="submission" date="2019-06" db="EMBL/GenBank/DDBJ databases">
        <title>Co-occurence of chitin degradation, pigmentation and bioactivity in marine Pseudoalteromonas.</title>
        <authorList>
            <person name="Sonnenschein E.C."/>
            <person name="Bech P.K."/>
        </authorList>
    </citation>
    <scope>NUCLEOTIDE SEQUENCE [LARGE SCALE GENOMIC DNA]</scope>
    <source>
        <strain evidence="2">S2897</strain>
    </source>
</reference>
<dbReference type="Gene3D" id="3.40.50.300">
    <property type="entry name" value="P-loop containing nucleotide triphosphate hydrolases"/>
    <property type="match status" value="1"/>
</dbReference>
<gene>
    <name evidence="1" type="ORF">CWC05_09695</name>
</gene>
<evidence type="ECO:0008006" key="3">
    <source>
        <dbReference type="Google" id="ProtNLM"/>
    </source>
</evidence>
<sequence length="236" mass="25944">MVVMNSTLASMQHQGLIFNAKAQSEQAGSCPLTYTPTGFSELDALLQGGWPDAGVISVFSQPAIGEFRLLQALLSAQQSGLIILINPPAEPCAHWLAQLQIASERVIILRPKSDSEALWAAEQCARSSSCALIWLWQEGLSFTQVRRFNLACQQSQAVLVLLSYSTQPCSLPVQLSVHILPTDSGLTVRLLRQQGRFASGEVHLRRTQLWPFLHYSDLHQAFKGGDDEPLQHVEVG</sequence>
<reference evidence="1 2" key="1">
    <citation type="submission" date="2017-12" db="EMBL/GenBank/DDBJ databases">
        <authorList>
            <person name="Paulsen S."/>
            <person name="Gram L.K."/>
        </authorList>
    </citation>
    <scope>NUCLEOTIDE SEQUENCE [LARGE SCALE GENOMIC DNA]</scope>
    <source>
        <strain evidence="1 2">S2897</strain>
    </source>
</reference>
<organism evidence="1 2">
    <name type="scientific">Pseudoalteromonas ruthenica</name>
    <dbReference type="NCBI Taxonomy" id="151081"/>
    <lineage>
        <taxon>Bacteria</taxon>
        <taxon>Pseudomonadati</taxon>
        <taxon>Pseudomonadota</taxon>
        <taxon>Gammaproteobacteria</taxon>
        <taxon>Alteromonadales</taxon>
        <taxon>Pseudoalteromonadaceae</taxon>
        <taxon>Pseudoalteromonas</taxon>
    </lineage>
</organism>
<dbReference type="STRING" id="151081.TW72_11085"/>
<evidence type="ECO:0000313" key="1">
    <source>
        <dbReference type="EMBL" id="TMP87349.1"/>
    </source>
</evidence>
<proteinExistence type="predicted"/>
<dbReference type="InterPro" id="IPR027417">
    <property type="entry name" value="P-loop_NTPase"/>
</dbReference>
<name>A0A5S3Z500_9GAMM</name>
<dbReference type="EMBL" id="PNCG01000009">
    <property type="protein sequence ID" value="TMP87349.1"/>
    <property type="molecule type" value="Genomic_DNA"/>
</dbReference>